<comment type="caution">
    <text evidence="1">The sequence shown here is derived from an EMBL/GenBank/DDBJ whole genome shotgun (WGS) entry which is preliminary data.</text>
</comment>
<dbReference type="Proteomes" id="UP000772434">
    <property type="component" value="Unassembled WGS sequence"/>
</dbReference>
<keyword evidence="2" id="KW-1185">Reference proteome</keyword>
<accession>A0A9P5Q4E6</accession>
<proteinExistence type="predicted"/>
<dbReference type="EMBL" id="JADNRY010000015">
    <property type="protein sequence ID" value="KAF9074045.1"/>
    <property type="molecule type" value="Genomic_DNA"/>
</dbReference>
<evidence type="ECO:0000313" key="1">
    <source>
        <dbReference type="EMBL" id="KAF9074045.1"/>
    </source>
</evidence>
<evidence type="ECO:0000313" key="2">
    <source>
        <dbReference type="Proteomes" id="UP000772434"/>
    </source>
</evidence>
<name>A0A9P5Q4E6_9AGAR</name>
<dbReference type="OrthoDB" id="2920504at2759"/>
<sequence>SGNPVRRDSCNPNAQGAPVSIRSSEFGLEWTVESGVVFGEPFSGVEAPNWFINQSGDFPTSYLITSTDDDTMAATITGGEIILNPVNTAIFQPNQVFDIACDVCNTDASPGHVLADGCVISPVNVTEACIIIDASSGDALRNFGCATIEPSDLWTIMT</sequence>
<reference evidence="1" key="1">
    <citation type="submission" date="2020-11" db="EMBL/GenBank/DDBJ databases">
        <authorList>
            <consortium name="DOE Joint Genome Institute"/>
            <person name="Ahrendt S."/>
            <person name="Riley R."/>
            <person name="Andreopoulos W."/>
            <person name="Labutti K."/>
            <person name="Pangilinan J."/>
            <person name="Ruiz-Duenas F.J."/>
            <person name="Barrasa J.M."/>
            <person name="Sanchez-Garcia M."/>
            <person name="Camarero S."/>
            <person name="Miyauchi S."/>
            <person name="Serrano A."/>
            <person name="Linde D."/>
            <person name="Babiker R."/>
            <person name="Drula E."/>
            <person name="Ayuso-Fernandez I."/>
            <person name="Pacheco R."/>
            <person name="Padilla G."/>
            <person name="Ferreira P."/>
            <person name="Barriuso J."/>
            <person name="Kellner H."/>
            <person name="Castanera R."/>
            <person name="Alfaro M."/>
            <person name="Ramirez L."/>
            <person name="Pisabarro A.G."/>
            <person name="Kuo A."/>
            <person name="Tritt A."/>
            <person name="Lipzen A."/>
            <person name="He G."/>
            <person name="Yan M."/>
            <person name="Ng V."/>
            <person name="Cullen D."/>
            <person name="Martin F."/>
            <person name="Rosso M.-N."/>
            <person name="Henrissat B."/>
            <person name="Hibbett D."/>
            <person name="Martinez A.T."/>
            <person name="Grigoriev I.V."/>
        </authorList>
    </citation>
    <scope>NUCLEOTIDE SEQUENCE</scope>
    <source>
        <strain evidence="1">AH 40177</strain>
    </source>
</reference>
<dbReference type="AlphaFoldDB" id="A0A9P5Q4E6"/>
<feature type="non-terminal residue" evidence="1">
    <location>
        <position position="158"/>
    </location>
</feature>
<organism evidence="1 2">
    <name type="scientific">Rhodocollybia butyracea</name>
    <dbReference type="NCBI Taxonomy" id="206335"/>
    <lineage>
        <taxon>Eukaryota</taxon>
        <taxon>Fungi</taxon>
        <taxon>Dikarya</taxon>
        <taxon>Basidiomycota</taxon>
        <taxon>Agaricomycotina</taxon>
        <taxon>Agaricomycetes</taxon>
        <taxon>Agaricomycetidae</taxon>
        <taxon>Agaricales</taxon>
        <taxon>Marasmiineae</taxon>
        <taxon>Omphalotaceae</taxon>
        <taxon>Rhodocollybia</taxon>
    </lineage>
</organism>
<protein>
    <submittedName>
        <fullName evidence="1">Uncharacterized protein</fullName>
    </submittedName>
</protein>
<gene>
    <name evidence="1" type="ORF">BDP27DRAFT_1317909</name>
</gene>